<accession>A0A6G1JJ23</accession>
<evidence type="ECO:0000313" key="1">
    <source>
        <dbReference type="EMBL" id="KAF2690153.1"/>
    </source>
</evidence>
<dbReference type="AlphaFoldDB" id="A0A6G1JJ23"/>
<sequence>MPQGEMRPRLPSGSAKIGTCACALGCLHVNSVPIRSSHARPKRSMTDQLAQAGLHSSGWRGWLVLGPGLSSPGVRVPTRSDLVTTGA</sequence>
<protein>
    <submittedName>
        <fullName evidence="1">Uncharacterized protein</fullName>
    </submittedName>
</protein>
<proteinExistence type="predicted"/>
<dbReference type="Proteomes" id="UP000799291">
    <property type="component" value="Unassembled WGS sequence"/>
</dbReference>
<organism evidence="1 2">
    <name type="scientific">Lentithecium fluviatile CBS 122367</name>
    <dbReference type="NCBI Taxonomy" id="1168545"/>
    <lineage>
        <taxon>Eukaryota</taxon>
        <taxon>Fungi</taxon>
        <taxon>Dikarya</taxon>
        <taxon>Ascomycota</taxon>
        <taxon>Pezizomycotina</taxon>
        <taxon>Dothideomycetes</taxon>
        <taxon>Pleosporomycetidae</taxon>
        <taxon>Pleosporales</taxon>
        <taxon>Massarineae</taxon>
        <taxon>Lentitheciaceae</taxon>
        <taxon>Lentithecium</taxon>
    </lineage>
</organism>
<evidence type="ECO:0000313" key="2">
    <source>
        <dbReference type="Proteomes" id="UP000799291"/>
    </source>
</evidence>
<reference evidence="1" key="1">
    <citation type="journal article" date="2020" name="Stud. Mycol.">
        <title>101 Dothideomycetes genomes: a test case for predicting lifestyles and emergence of pathogens.</title>
        <authorList>
            <person name="Haridas S."/>
            <person name="Albert R."/>
            <person name="Binder M."/>
            <person name="Bloem J."/>
            <person name="Labutti K."/>
            <person name="Salamov A."/>
            <person name="Andreopoulos B."/>
            <person name="Baker S."/>
            <person name="Barry K."/>
            <person name="Bills G."/>
            <person name="Bluhm B."/>
            <person name="Cannon C."/>
            <person name="Castanera R."/>
            <person name="Culley D."/>
            <person name="Daum C."/>
            <person name="Ezra D."/>
            <person name="Gonzalez J."/>
            <person name="Henrissat B."/>
            <person name="Kuo A."/>
            <person name="Liang C."/>
            <person name="Lipzen A."/>
            <person name="Lutzoni F."/>
            <person name="Magnuson J."/>
            <person name="Mondo S."/>
            <person name="Nolan M."/>
            <person name="Ohm R."/>
            <person name="Pangilinan J."/>
            <person name="Park H.-J."/>
            <person name="Ramirez L."/>
            <person name="Alfaro M."/>
            <person name="Sun H."/>
            <person name="Tritt A."/>
            <person name="Yoshinaga Y."/>
            <person name="Zwiers L.-H."/>
            <person name="Turgeon B."/>
            <person name="Goodwin S."/>
            <person name="Spatafora J."/>
            <person name="Crous P."/>
            <person name="Grigoriev I."/>
        </authorList>
    </citation>
    <scope>NUCLEOTIDE SEQUENCE</scope>
    <source>
        <strain evidence="1">CBS 122367</strain>
    </source>
</reference>
<gene>
    <name evidence="1" type="ORF">K458DRAFT_99331</name>
</gene>
<keyword evidence="2" id="KW-1185">Reference proteome</keyword>
<name>A0A6G1JJ23_9PLEO</name>
<dbReference type="EMBL" id="MU005571">
    <property type="protein sequence ID" value="KAF2690153.1"/>
    <property type="molecule type" value="Genomic_DNA"/>
</dbReference>